<reference evidence="1 2" key="1">
    <citation type="submission" date="2023-02" db="EMBL/GenBank/DDBJ databases">
        <title>LHISI_Scaffold_Assembly.</title>
        <authorList>
            <person name="Stuart O.P."/>
            <person name="Cleave R."/>
            <person name="Magrath M.J.L."/>
            <person name="Mikheyev A.S."/>
        </authorList>
    </citation>
    <scope>NUCLEOTIDE SEQUENCE [LARGE SCALE GENOMIC DNA]</scope>
    <source>
        <strain evidence="1">Daus_M_001</strain>
        <tissue evidence="1">Leg muscle</tissue>
    </source>
</reference>
<sequence length="151" mass="16930">MKTVCAVLCRQFYFKGLQRAVTSNIRTCDQCQRCKEAMENLVGAPQAIIPQRPLQLVSVDLFGPLPKSRGKVLLIFVILVKQRLKLTAEKQGHYYKTPKLKVLEVGMLDLARVANIKQEPERLPKFSVKTNAVSSVVFLVPTSVFTSVPDD</sequence>
<protein>
    <recommendedName>
        <fullName evidence="3">Integrase zinc-binding domain-containing protein</fullName>
    </recommendedName>
</protein>
<accession>A0ABQ9GQ20</accession>
<keyword evidence="2" id="KW-1185">Reference proteome</keyword>
<gene>
    <name evidence="1" type="ORF">PR048_024949</name>
</gene>
<name>A0ABQ9GQ20_9NEOP</name>
<comment type="caution">
    <text evidence="1">The sequence shown here is derived from an EMBL/GenBank/DDBJ whole genome shotgun (WGS) entry which is preliminary data.</text>
</comment>
<evidence type="ECO:0008006" key="3">
    <source>
        <dbReference type="Google" id="ProtNLM"/>
    </source>
</evidence>
<evidence type="ECO:0000313" key="1">
    <source>
        <dbReference type="EMBL" id="KAJ8874108.1"/>
    </source>
</evidence>
<dbReference type="Proteomes" id="UP001159363">
    <property type="component" value="Chromosome 9"/>
</dbReference>
<dbReference type="EMBL" id="JARBHB010000010">
    <property type="protein sequence ID" value="KAJ8874108.1"/>
    <property type="molecule type" value="Genomic_DNA"/>
</dbReference>
<evidence type="ECO:0000313" key="2">
    <source>
        <dbReference type="Proteomes" id="UP001159363"/>
    </source>
</evidence>
<organism evidence="1 2">
    <name type="scientific">Dryococelus australis</name>
    <dbReference type="NCBI Taxonomy" id="614101"/>
    <lineage>
        <taxon>Eukaryota</taxon>
        <taxon>Metazoa</taxon>
        <taxon>Ecdysozoa</taxon>
        <taxon>Arthropoda</taxon>
        <taxon>Hexapoda</taxon>
        <taxon>Insecta</taxon>
        <taxon>Pterygota</taxon>
        <taxon>Neoptera</taxon>
        <taxon>Polyneoptera</taxon>
        <taxon>Phasmatodea</taxon>
        <taxon>Verophasmatodea</taxon>
        <taxon>Anareolatae</taxon>
        <taxon>Phasmatidae</taxon>
        <taxon>Eurycanthinae</taxon>
        <taxon>Dryococelus</taxon>
    </lineage>
</organism>
<proteinExistence type="predicted"/>